<evidence type="ECO:0000256" key="1">
    <source>
        <dbReference type="SAM" id="Phobius"/>
    </source>
</evidence>
<sequence length="137" mass="15681">MKERQTQKSLKVFLFISLMMTFNAAIQIFVNMYEGRPYWLIGLLFLPIPVFIFTAIMISLDLVKQDYVTLRGRLVAKKGAKIILRPQLGEVRKFRIGADQMQEINENDEIELTYFKRTKAVVSIGNLNRGEGFGGGC</sequence>
<keyword evidence="1" id="KW-0472">Membrane</keyword>
<feature type="transmembrane region" description="Helical" evidence="1">
    <location>
        <begin position="39"/>
        <end position="63"/>
    </location>
</feature>
<reference evidence="2" key="1">
    <citation type="submission" date="2022-02" db="EMBL/GenBank/DDBJ databases">
        <title>Paenibacillus sp. MBLB1832 Whole Genome Shotgun Sequencing.</title>
        <authorList>
            <person name="Hwang C.Y."/>
            <person name="Cho E.-S."/>
            <person name="Seo M.-J."/>
        </authorList>
    </citation>
    <scope>NUCLEOTIDE SEQUENCE</scope>
    <source>
        <strain evidence="2">MBLB1832</strain>
    </source>
</reference>
<dbReference type="AlphaFoldDB" id="A0AA96RI84"/>
<name>A0AA96RI84_9BACL</name>
<gene>
    <name evidence="2" type="ORF">MJB10_23730</name>
</gene>
<keyword evidence="3" id="KW-1185">Reference proteome</keyword>
<protein>
    <submittedName>
        <fullName evidence="2">Uncharacterized protein</fullName>
    </submittedName>
</protein>
<dbReference type="EMBL" id="CP130319">
    <property type="protein sequence ID" value="WNR44073.1"/>
    <property type="molecule type" value="Genomic_DNA"/>
</dbReference>
<dbReference type="Proteomes" id="UP001304650">
    <property type="component" value="Chromosome"/>
</dbReference>
<feature type="transmembrane region" description="Helical" evidence="1">
    <location>
        <begin position="12"/>
        <end position="33"/>
    </location>
</feature>
<organism evidence="2 3">
    <name type="scientific">Paenibacillus roseopurpureus</name>
    <dbReference type="NCBI Taxonomy" id="2918901"/>
    <lineage>
        <taxon>Bacteria</taxon>
        <taxon>Bacillati</taxon>
        <taxon>Bacillota</taxon>
        <taxon>Bacilli</taxon>
        <taxon>Bacillales</taxon>
        <taxon>Paenibacillaceae</taxon>
        <taxon>Paenibacillus</taxon>
    </lineage>
</organism>
<evidence type="ECO:0000313" key="2">
    <source>
        <dbReference type="EMBL" id="WNR44073.1"/>
    </source>
</evidence>
<dbReference type="RefSeq" id="WP_314799299.1">
    <property type="nucleotide sequence ID" value="NZ_CP130319.1"/>
</dbReference>
<keyword evidence="1" id="KW-1133">Transmembrane helix</keyword>
<evidence type="ECO:0000313" key="3">
    <source>
        <dbReference type="Proteomes" id="UP001304650"/>
    </source>
</evidence>
<keyword evidence="1" id="KW-0812">Transmembrane</keyword>
<proteinExistence type="predicted"/>
<accession>A0AA96RI84</accession>
<dbReference type="KEGG" id="proo:MJB10_23730"/>